<feature type="domain" description="Amidohydrolase-related" evidence="1">
    <location>
        <begin position="25"/>
        <end position="315"/>
    </location>
</feature>
<sequence length="316" mass="33692">MRLPRRALLASMASTMTTPTRALVVDSHLHVWSSTSKFAPGKEPPANLGDSVASAEAFAAACKESGVDRALIVQPINYLFDHTYVAGVLTDNKDKYRGMALADPSQPAKAAAEALRAACATAPNLWTGVRFNPYLWPESARGGAWLADDVGTSLADVCAELKLPIGVMAFGGFSPLVPSIEALCARGDVDVVIDHWGFPRAEPGGAPSSALKFDDAAFAELCALGRKHKNLHLKLSAHFRVSSQEAPHSDLQPRFDAAVDAFGADRLMWGSDFPFVQLNGGQKASLEAVRGFSRNLPKAAQDALLGGTARRLFRLP</sequence>
<name>A0A7S3ZZT3_9STRA</name>
<keyword evidence="4" id="KW-1185">Reference proteome</keyword>
<dbReference type="Proteomes" id="UP000789595">
    <property type="component" value="Unassembled WGS sequence"/>
</dbReference>
<accession>A0A7S3ZZT3</accession>
<dbReference type="InterPro" id="IPR006680">
    <property type="entry name" value="Amidohydro-rel"/>
</dbReference>
<reference evidence="3" key="2">
    <citation type="submission" date="2021-11" db="EMBL/GenBank/DDBJ databases">
        <authorList>
            <consortium name="Genoscope - CEA"/>
            <person name="William W."/>
        </authorList>
    </citation>
    <scope>NUCLEOTIDE SEQUENCE</scope>
</reference>
<dbReference type="InterPro" id="IPR052358">
    <property type="entry name" value="Aro_Compnd_Degr_Hydrolases"/>
</dbReference>
<dbReference type="Gene3D" id="3.20.20.140">
    <property type="entry name" value="Metal-dependent hydrolases"/>
    <property type="match status" value="1"/>
</dbReference>
<dbReference type="AlphaFoldDB" id="A0A7S3ZZT3"/>
<dbReference type="EMBL" id="HBIW01017272">
    <property type="protein sequence ID" value="CAE0699459.1"/>
    <property type="molecule type" value="Transcribed_RNA"/>
</dbReference>
<dbReference type="OrthoDB" id="2135488at2759"/>
<protein>
    <recommendedName>
        <fullName evidence="1">Amidohydrolase-related domain-containing protein</fullName>
    </recommendedName>
</protein>
<dbReference type="PANTHER" id="PTHR35563">
    <property type="entry name" value="BARREL METAL-DEPENDENT HYDROLASE, PUTATIVE (AFU_ORTHOLOGUE AFUA_1G16240)-RELATED"/>
    <property type="match status" value="1"/>
</dbReference>
<dbReference type="GO" id="GO:0016787">
    <property type="term" value="F:hydrolase activity"/>
    <property type="evidence" value="ECO:0007669"/>
    <property type="project" value="InterPro"/>
</dbReference>
<evidence type="ECO:0000313" key="4">
    <source>
        <dbReference type="Proteomes" id="UP000789595"/>
    </source>
</evidence>
<proteinExistence type="predicted"/>
<dbReference type="SUPFAM" id="SSF51556">
    <property type="entry name" value="Metallo-dependent hydrolases"/>
    <property type="match status" value="1"/>
</dbReference>
<dbReference type="Pfam" id="PF04909">
    <property type="entry name" value="Amidohydro_2"/>
    <property type="match status" value="1"/>
</dbReference>
<organism evidence="2">
    <name type="scientific">Pelagomonas calceolata</name>
    <dbReference type="NCBI Taxonomy" id="35677"/>
    <lineage>
        <taxon>Eukaryota</taxon>
        <taxon>Sar</taxon>
        <taxon>Stramenopiles</taxon>
        <taxon>Ochrophyta</taxon>
        <taxon>Pelagophyceae</taxon>
        <taxon>Pelagomonadales</taxon>
        <taxon>Pelagomonadaceae</taxon>
        <taxon>Pelagomonas</taxon>
    </lineage>
</organism>
<dbReference type="EMBL" id="CAKKNE010000004">
    <property type="protein sequence ID" value="CAH0375048.1"/>
    <property type="molecule type" value="Genomic_DNA"/>
</dbReference>
<evidence type="ECO:0000313" key="2">
    <source>
        <dbReference type="EMBL" id="CAE0699459.1"/>
    </source>
</evidence>
<evidence type="ECO:0000259" key="1">
    <source>
        <dbReference type="Pfam" id="PF04909"/>
    </source>
</evidence>
<reference evidence="2" key="1">
    <citation type="submission" date="2021-01" db="EMBL/GenBank/DDBJ databases">
        <authorList>
            <person name="Corre E."/>
            <person name="Pelletier E."/>
            <person name="Niang G."/>
            <person name="Scheremetjew M."/>
            <person name="Finn R."/>
            <person name="Kale V."/>
            <person name="Holt S."/>
            <person name="Cochrane G."/>
            <person name="Meng A."/>
            <person name="Brown T."/>
            <person name="Cohen L."/>
        </authorList>
    </citation>
    <scope>NUCLEOTIDE SEQUENCE</scope>
    <source>
        <strain evidence="2">CCMP1756</strain>
    </source>
</reference>
<gene>
    <name evidence="2" type="ORF">PCAL00307_LOCUS14895</name>
    <name evidence="3" type="ORF">PECAL_4P23670</name>
</gene>
<dbReference type="InterPro" id="IPR032466">
    <property type="entry name" value="Metal_Hydrolase"/>
</dbReference>
<dbReference type="PANTHER" id="PTHR35563:SF2">
    <property type="entry name" value="BARREL METAL-DEPENDENT HYDROLASE, PUTATIVE (AFU_ORTHOLOGUE AFUA_1G16240)-RELATED"/>
    <property type="match status" value="1"/>
</dbReference>
<evidence type="ECO:0000313" key="3">
    <source>
        <dbReference type="EMBL" id="CAH0375048.1"/>
    </source>
</evidence>